<keyword evidence="2 7" id="KW-0378">Hydrolase</keyword>
<protein>
    <recommendedName>
        <fullName evidence="7">Bis(5'-adenosyl)-triphosphatase</fullName>
        <ecNumber evidence="7">3.6.1.29</ecNumber>
    </recommendedName>
</protein>
<sequence>MSSINLSKKIYFAQFEVTNQVFYKSPLSYALVNIMPILPGHVLVVPDRKVARLTDLSPPEITDLFLTVQRVQRMLARKYFTPSQEDGEAKALPEDGSFNIALQDGKEAGQTVPHLHCHVIPRLQGDVTGDEIYQKLQGEEGNVGGGFWDAQRDEERAEKRPVQEGKFPRIEDAMRTPRSKEDMHSEADEYRNLMERLG</sequence>
<evidence type="ECO:0000259" key="9">
    <source>
        <dbReference type="PROSITE" id="PS51084"/>
    </source>
</evidence>
<evidence type="ECO:0000313" key="10">
    <source>
        <dbReference type="EMBL" id="KIN08458.1"/>
    </source>
</evidence>
<dbReference type="GO" id="GO:0004081">
    <property type="term" value="F:bis(5'-nucleosyl)-tetraphosphatase (asymmetrical) activity"/>
    <property type="evidence" value="ECO:0007669"/>
    <property type="project" value="EnsemblFungi"/>
</dbReference>
<dbReference type="InterPro" id="IPR011146">
    <property type="entry name" value="HIT-like"/>
</dbReference>
<evidence type="ECO:0000256" key="5">
    <source>
        <dbReference type="PIRSR" id="PIRSR639383-3"/>
    </source>
</evidence>
<feature type="region of interest" description="Disordered" evidence="8">
    <location>
        <begin position="143"/>
        <end position="198"/>
    </location>
</feature>
<dbReference type="Gene3D" id="3.30.428.10">
    <property type="entry name" value="HIT-like"/>
    <property type="match status" value="1"/>
</dbReference>
<dbReference type="PANTHER" id="PTHR46243">
    <property type="entry name" value="BIS(5'-ADENOSYL)-TRIPHOSPHATASE"/>
    <property type="match status" value="1"/>
</dbReference>
<dbReference type="Proteomes" id="UP000054321">
    <property type="component" value="Unassembled WGS sequence"/>
</dbReference>
<evidence type="ECO:0000256" key="4">
    <source>
        <dbReference type="PIRSR" id="PIRSR639383-2"/>
    </source>
</evidence>
<dbReference type="InterPro" id="IPR039383">
    <property type="entry name" value="FHIT"/>
</dbReference>
<dbReference type="InParanoid" id="A0A0C3E2A1"/>
<dbReference type="EMBL" id="KN832870">
    <property type="protein sequence ID" value="KIN08458.1"/>
    <property type="molecule type" value="Genomic_DNA"/>
</dbReference>
<dbReference type="PROSITE" id="PS51084">
    <property type="entry name" value="HIT_2"/>
    <property type="match status" value="1"/>
</dbReference>
<dbReference type="AlphaFoldDB" id="A0A0C3E2A1"/>
<dbReference type="FunCoup" id="A0A0C3E2A1">
    <property type="interactions" value="186"/>
</dbReference>
<dbReference type="Pfam" id="PF01230">
    <property type="entry name" value="HIT"/>
    <property type="match status" value="1"/>
</dbReference>
<dbReference type="GO" id="GO:0047710">
    <property type="term" value="F:bis(5'-adenosyl)-triphosphatase activity"/>
    <property type="evidence" value="ECO:0007669"/>
    <property type="project" value="UniProtKB-UniRule"/>
</dbReference>
<dbReference type="GO" id="GO:0015964">
    <property type="term" value="P:diadenosine triphosphate catabolic process"/>
    <property type="evidence" value="ECO:0007669"/>
    <property type="project" value="EnsemblFungi"/>
</dbReference>
<reference evidence="10 11" key="1">
    <citation type="submission" date="2014-04" db="EMBL/GenBank/DDBJ databases">
        <authorList>
            <consortium name="DOE Joint Genome Institute"/>
            <person name="Kuo A."/>
            <person name="Martino E."/>
            <person name="Perotto S."/>
            <person name="Kohler A."/>
            <person name="Nagy L.G."/>
            <person name="Floudas D."/>
            <person name="Copeland A."/>
            <person name="Barry K.W."/>
            <person name="Cichocki N."/>
            <person name="Veneault-Fourrey C."/>
            <person name="LaButti K."/>
            <person name="Lindquist E.A."/>
            <person name="Lipzen A."/>
            <person name="Lundell T."/>
            <person name="Morin E."/>
            <person name="Murat C."/>
            <person name="Sun H."/>
            <person name="Tunlid A."/>
            <person name="Henrissat B."/>
            <person name="Grigoriev I.V."/>
            <person name="Hibbett D.S."/>
            <person name="Martin F."/>
            <person name="Nordberg H.P."/>
            <person name="Cantor M.N."/>
            <person name="Hua S.X."/>
        </authorList>
    </citation>
    <scope>NUCLEOTIDE SEQUENCE [LARGE SCALE GENOMIC DNA]</scope>
    <source>
        <strain evidence="10 11">Zn</strain>
    </source>
</reference>
<dbReference type="FunFam" id="3.30.428.10:FF:000011">
    <property type="entry name" value="Fragile histidine triad"/>
    <property type="match status" value="1"/>
</dbReference>
<dbReference type="PANTHER" id="PTHR46243:SF1">
    <property type="entry name" value="BIS(5'-ADENOSYL)-TRIPHOSPHATASE"/>
    <property type="match status" value="1"/>
</dbReference>
<dbReference type="SUPFAM" id="SSF54197">
    <property type="entry name" value="HIT-like"/>
    <property type="match status" value="1"/>
</dbReference>
<accession>A0A0C3E2A1</accession>
<comment type="catalytic activity">
    <reaction evidence="7">
        <text>P(1),P(3)-bis(5'-adenosyl) triphosphate + H2O = AMP + ADP + 2 H(+)</text>
        <dbReference type="Rhea" id="RHEA:13893"/>
        <dbReference type="ChEBI" id="CHEBI:15377"/>
        <dbReference type="ChEBI" id="CHEBI:15378"/>
        <dbReference type="ChEBI" id="CHEBI:58529"/>
        <dbReference type="ChEBI" id="CHEBI:456215"/>
        <dbReference type="ChEBI" id="CHEBI:456216"/>
        <dbReference type="EC" id="3.6.1.29"/>
    </reaction>
</comment>
<evidence type="ECO:0000256" key="6">
    <source>
        <dbReference type="PROSITE-ProRule" id="PRU00464"/>
    </source>
</evidence>
<evidence type="ECO:0000256" key="8">
    <source>
        <dbReference type="SAM" id="MobiDB-lite"/>
    </source>
</evidence>
<dbReference type="OrthoDB" id="680339at2759"/>
<dbReference type="InterPro" id="IPR036265">
    <property type="entry name" value="HIT-like_sf"/>
</dbReference>
<evidence type="ECO:0000256" key="7">
    <source>
        <dbReference type="RuleBase" id="RU366076"/>
    </source>
</evidence>
<dbReference type="HOGENOM" id="CLU_056776_7_3_1"/>
<proteinExistence type="predicted"/>
<organism evidence="10 11">
    <name type="scientific">Oidiodendron maius (strain Zn)</name>
    <dbReference type="NCBI Taxonomy" id="913774"/>
    <lineage>
        <taxon>Eukaryota</taxon>
        <taxon>Fungi</taxon>
        <taxon>Dikarya</taxon>
        <taxon>Ascomycota</taxon>
        <taxon>Pezizomycotina</taxon>
        <taxon>Leotiomycetes</taxon>
        <taxon>Leotiomycetes incertae sedis</taxon>
        <taxon>Myxotrichaceae</taxon>
        <taxon>Oidiodendron</taxon>
    </lineage>
</organism>
<dbReference type="GO" id="GO:0000166">
    <property type="term" value="F:nucleotide binding"/>
    <property type="evidence" value="ECO:0007669"/>
    <property type="project" value="UniProtKB-KW"/>
</dbReference>
<dbReference type="STRING" id="913774.A0A0C3E2A1"/>
<evidence type="ECO:0000256" key="2">
    <source>
        <dbReference type="ARBA" id="ARBA00022801"/>
    </source>
</evidence>
<feature type="binding site" evidence="4">
    <location>
        <position position="103"/>
    </location>
    <ligand>
        <name>substrate</name>
    </ligand>
</feature>
<feature type="binding site" evidence="4">
    <location>
        <position position="118"/>
    </location>
    <ligand>
        <name>substrate</name>
    </ligand>
</feature>
<feature type="domain" description="HIT" evidence="9">
    <location>
        <begin position="8"/>
        <end position="129"/>
    </location>
</feature>
<keyword evidence="11" id="KW-1185">Reference proteome</keyword>
<gene>
    <name evidence="10" type="ORF">OIDMADRAFT_16638</name>
</gene>
<feature type="short sequence motif" description="Histidine triad motif" evidence="6">
    <location>
        <begin position="114"/>
        <end position="118"/>
    </location>
</feature>
<feature type="compositionally biased region" description="Basic and acidic residues" evidence="8">
    <location>
        <begin position="150"/>
        <end position="198"/>
    </location>
</feature>
<evidence type="ECO:0000313" key="11">
    <source>
        <dbReference type="Proteomes" id="UP000054321"/>
    </source>
</evidence>
<feature type="active site" description="Tele-AMP-histidine intermediate" evidence="3">
    <location>
        <position position="116"/>
    </location>
</feature>
<reference evidence="11" key="2">
    <citation type="submission" date="2015-01" db="EMBL/GenBank/DDBJ databases">
        <title>Evolutionary Origins and Diversification of the Mycorrhizal Mutualists.</title>
        <authorList>
            <consortium name="DOE Joint Genome Institute"/>
            <consortium name="Mycorrhizal Genomics Consortium"/>
            <person name="Kohler A."/>
            <person name="Kuo A."/>
            <person name="Nagy L.G."/>
            <person name="Floudas D."/>
            <person name="Copeland A."/>
            <person name="Barry K.W."/>
            <person name="Cichocki N."/>
            <person name="Veneault-Fourrey C."/>
            <person name="LaButti K."/>
            <person name="Lindquist E.A."/>
            <person name="Lipzen A."/>
            <person name="Lundell T."/>
            <person name="Morin E."/>
            <person name="Murat C."/>
            <person name="Riley R."/>
            <person name="Ohm R."/>
            <person name="Sun H."/>
            <person name="Tunlid A."/>
            <person name="Henrissat B."/>
            <person name="Grigoriev I.V."/>
            <person name="Hibbett D.S."/>
            <person name="Martin F."/>
        </authorList>
    </citation>
    <scope>NUCLEOTIDE SEQUENCE [LARGE SCALE GENOMIC DNA]</scope>
    <source>
        <strain evidence="11">Zn</strain>
    </source>
</reference>
<evidence type="ECO:0000256" key="1">
    <source>
        <dbReference type="ARBA" id="ARBA00022741"/>
    </source>
</evidence>
<dbReference type="InterPro" id="IPR051884">
    <property type="entry name" value="Bis(5'-adenosyl)-TPase_reg"/>
</dbReference>
<comment type="cofactor">
    <cofactor evidence="7">
        <name>Mn(2+)</name>
        <dbReference type="ChEBI" id="CHEBI:29035"/>
    </cofactor>
</comment>
<evidence type="ECO:0000256" key="3">
    <source>
        <dbReference type="PIRSR" id="PIRSR639383-1"/>
    </source>
</evidence>
<dbReference type="EC" id="3.6.1.29" evidence="7"/>
<name>A0A0C3E2A1_OIDMZ</name>
<feature type="site" description="Important for induction of apoptosis" evidence="5">
    <location>
        <position position="133"/>
    </location>
</feature>
<dbReference type="CDD" id="cd01275">
    <property type="entry name" value="FHIT"/>
    <property type="match status" value="1"/>
</dbReference>
<keyword evidence="1 7" id="KW-0547">Nucleotide-binding</keyword>
<feature type="binding site" evidence="4">
    <location>
        <begin position="109"/>
        <end position="112"/>
    </location>
    <ligand>
        <name>substrate</name>
    </ligand>
</feature>
<feature type="binding site" evidence="4">
    <location>
        <position position="33"/>
    </location>
    <ligand>
        <name>substrate</name>
    </ligand>
</feature>